<comment type="cofactor">
    <cofactor evidence="2">
        <name>FAD</name>
        <dbReference type="ChEBI" id="CHEBI:57692"/>
    </cofactor>
</comment>
<evidence type="ECO:0000256" key="2">
    <source>
        <dbReference type="ARBA" id="ARBA00001974"/>
    </source>
</evidence>
<evidence type="ECO:0000256" key="5">
    <source>
        <dbReference type="ARBA" id="ARBA00022448"/>
    </source>
</evidence>
<keyword evidence="13" id="KW-0560">Oxidoreductase</keyword>
<dbReference type="PANTHER" id="PTHR19384:SF109">
    <property type="entry name" value="SULFITE REDUCTASE [NADPH] FLAVOPROTEIN COMPONENT"/>
    <property type="match status" value="1"/>
</dbReference>
<dbReference type="GO" id="GO:0009337">
    <property type="term" value="C:sulfite reductase complex (NADPH)"/>
    <property type="evidence" value="ECO:0007669"/>
    <property type="project" value="EnsemblFungi"/>
</dbReference>
<dbReference type="SUPFAM" id="SSF52922">
    <property type="entry name" value="TK C-terminal domain-like"/>
    <property type="match status" value="1"/>
</dbReference>
<gene>
    <name evidence="19" type="ORF">SPI_02217</name>
</gene>
<dbReference type="EMBL" id="AZHD01000003">
    <property type="protein sequence ID" value="OAA65430.1"/>
    <property type="molecule type" value="Genomic_DNA"/>
</dbReference>
<evidence type="ECO:0000256" key="14">
    <source>
        <dbReference type="ARBA" id="ARBA00023004"/>
    </source>
</evidence>
<dbReference type="InterPro" id="IPR001709">
    <property type="entry name" value="Flavoprot_Pyr_Nucl_cyt_Rdtase"/>
</dbReference>
<evidence type="ECO:0000256" key="4">
    <source>
        <dbReference type="ARBA" id="ARBA00012604"/>
    </source>
</evidence>
<evidence type="ECO:0000256" key="12">
    <source>
        <dbReference type="ARBA" id="ARBA00022982"/>
    </source>
</evidence>
<dbReference type="FunFam" id="3.40.50.80:FF:000011">
    <property type="entry name" value="Sulfite reductase flavoprotein component"/>
    <property type="match status" value="1"/>
</dbReference>
<dbReference type="OrthoDB" id="1856718at2759"/>
<keyword evidence="11" id="KW-0521">NADP</keyword>
<evidence type="ECO:0000256" key="13">
    <source>
        <dbReference type="ARBA" id="ARBA00023002"/>
    </source>
</evidence>
<keyword evidence="15" id="KW-0411">Iron-sulfur</keyword>
<dbReference type="GO" id="GO:0004783">
    <property type="term" value="F:sulfite reductase (NADPH) activity"/>
    <property type="evidence" value="ECO:0007669"/>
    <property type="project" value="UniProtKB-EC"/>
</dbReference>
<dbReference type="InterPro" id="IPR001433">
    <property type="entry name" value="OxRdtase_FAD/NAD-bd"/>
</dbReference>
<dbReference type="SUPFAM" id="SSF63380">
    <property type="entry name" value="Riboflavin synthase domain-like"/>
    <property type="match status" value="1"/>
</dbReference>
<comment type="catalytic activity">
    <reaction evidence="16">
        <text>hydrogen sulfide + 3 NADP(+) + 3 H2O = sulfite + 3 NADPH + 4 H(+)</text>
        <dbReference type="Rhea" id="RHEA:13801"/>
        <dbReference type="ChEBI" id="CHEBI:15377"/>
        <dbReference type="ChEBI" id="CHEBI:15378"/>
        <dbReference type="ChEBI" id="CHEBI:17359"/>
        <dbReference type="ChEBI" id="CHEBI:29919"/>
        <dbReference type="ChEBI" id="CHEBI:57783"/>
        <dbReference type="ChEBI" id="CHEBI:58349"/>
        <dbReference type="EC" id="1.8.1.2"/>
    </reaction>
</comment>
<evidence type="ECO:0000259" key="18">
    <source>
        <dbReference type="PROSITE" id="PS51384"/>
    </source>
</evidence>
<dbReference type="Pfam" id="PF00175">
    <property type="entry name" value="NAD_binding_1"/>
    <property type="match status" value="1"/>
</dbReference>
<dbReference type="GO" id="GO:0050660">
    <property type="term" value="F:flavin adenine dinucleotide binding"/>
    <property type="evidence" value="ECO:0007669"/>
    <property type="project" value="TreeGrafter"/>
</dbReference>
<comment type="function">
    <text evidence="17">This enzyme catalyzes the 6-electron reduction of sulfite to sulfide. This is one of several activities required for the biosynthesis of L-cysteine from sulfate.</text>
</comment>
<evidence type="ECO:0000256" key="10">
    <source>
        <dbReference type="ARBA" id="ARBA00022827"/>
    </source>
</evidence>
<reference evidence="19 20" key="1">
    <citation type="journal article" date="2016" name="Genome Biol. Evol.">
        <title>Divergent and convergent evolution of fungal pathogenicity.</title>
        <authorList>
            <person name="Shang Y."/>
            <person name="Xiao G."/>
            <person name="Zheng P."/>
            <person name="Cen K."/>
            <person name="Zhan S."/>
            <person name="Wang C."/>
        </authorList>
    </citation>
    <scope>NUCLEOTIDE SEQUENCE [LARGE SCALE GENOMIC DNA]</scope>
    <source>
        <strain evidence="19 20">RCEF 264</strain>
    </source>
</reference>
<keyword evidence="12" id="KW-0249">Electron transport</keyword>
<evidence type="ECO:0000256" key="7">
    <source>
        <dbReference type="ARBA" id="ARBA00022630"/>
    </source>
</evidence>
<dbReference type="InterPro" id="IPR002869">
    <property type="entry name" value="Pyrv_flavodox_OxRed_cen"/>
</dbReference>
<keyword evidence="8" id="KW-0288">FMN</keyword>
<evidence type="ECO:0000256" key="6">
    <source>
        <dbReference type="ARBA" id="ARBA00022485"/>
    </source>
</evidence>
<dbReference type="Gene3D" id="1.20.990.10">
    <property type="entry name" value="NADPH-cytochrome p450 Reductase, Chain A, domain 3"/>
    <property type="match status" value="1"/>
</dbReference>
<dbReference type="EC" id="1.8.1.2" evidence="4"/>
<dbReference type="GO" id="GO:0046872">
    <property type="term" value="F:metal ion binding"/>
    <property type="evidence" value="ECO:0007669"/>
    <property type="project" value="UniProtKB-KW"/>
</dbReference>
<dbReference type="GO" id="GO:0000103">
    <property type="term" value="P:sulfate assimilation"/>
    <property type="evidence" value="ECO:0007669"/>
    <property type="project" value="EnsemblFungi"/>
</dbReference>
<dbReference type="Gene3D" id="2.40.30.10">
    <property type="entry name" value="Translation factors"/>
    <property type="match status" value="1"/>
</dbReference>
<dbReference type="InterPro" id="IPR003097">
    <property type="entry name" value="CysJ-like_FAD-binding"/>
</dbReference>
<dbReference type="CDD" id="cd06207">
    <property type="entry name" value="CyPoR_like"/>
    <property type="match status" value="1"/>
</dbReference>
<evidence type="ECO:0000313" key="20">
    <source>
        <dbReference type="Proteomes" id="UP000076874"/>
    </source>
</evidence>
<comment type="caution">
    <text evidence="19">The sequence shown here is derived from an EMBL/GenBank/DDBJ whole genome shotgun (WGS) entry which is preliminary data.</text>
</comment>
<evidence type="ECO:0000256" key="9">
    <source>
        <dbReference type="ARBA" id="ARBA00022723"/>
    </source>
</evidence>
<dbReference type="FunFam" id="3.40.50.920:FF:000007">
    <property type="entry name" value="Pyruvate:ferredoxin (Flavodoxin) oxidoreductase"/>
    <property type="match status" value="1"/>
</dbReference>
<feature type="domain" description="FAD-binding FR-type" evidence="18">
    <location>
        <begin position="709"/>
        <end position="944"/>
    </location>
</feature>
<dbReference type="PRINTS" id="PR00371">
    <property type="entry name" value="FPNCR"/>
</dbReference>
<accession>A0A162MQV4</accession>
<dbReference type="SUPFAM" id="SSF52343">
    <property type="entry name" value="Ferredoxin reductase-like, C-terminal NADP-linked domain"/>
    <property type="match status" value="1"/>
</dbReference>
<dbReference type="Pfam" id="PF00667">
    <property type="entry name" value="FAD_binding_1"/>
    <property type="match status" value="1"/>
</dbReference>
<dbReference type="FunFam" id="3.40.50.970:FF:000052">
    <property type="entry name" value="Sulfite reductase [NADPH] flavoprotein component"/>
    <property type="match status" value="1"/>
</dbReference>
<dbReference type="InterPro" id="IPR039261">
    <property type="entry name" value="FNR_nucleotide-bd"/>
</dbReference>
<keyword evidence="7" id="KW-0285">Flavoprotein</keyword>
<comment type="cofactor">
    <cofactor evidence="1">
        <name>FMN</name>
        <dbReference type="ChEBI" id="CHEBI:58210"/>
    </cofactor>
</comment>
<dbReference type="Gene3D" id="3.40.50.80">
    <property type="entry name" value="Nucleotide-binding domain of ferredoxin-NADP reductase (FNR) module"/>
    <property type="match status" value="1"/>
</dbReference>
<keyword evidence="5" id="KW-0813">Transport</keyword>
<dbReference type="PROSITE" id="PS51384">
    <property type="entry name" value="FAD_FR"/>
    <property type="match status" value="1"/>
</dbReference>
<dbReference type="SUPFAM" id="SSF53323">
    <property type="entry name" value="Pyruvate-ferredoxin oxidoreductase, PFOR, domain III"/>
    <property type="match status" value="1"/>
</dbReference>
<keyword evidence="10" id="KW-0274">FAD</keyword>
<keyword evidence="14" id="KW-0408">Iron</keyword>
<comment type="pathway">
    <text evidence="3">Sulfur metabolism; hydrogen sulfide biosynthesis; hydrogen sulfide from sulfite (NADPH route): step 1/1.</text>
</comment>
<dbReference type="STRING" id="1081102.A0A162MQV4"/>
<dbReference type="AlphaFoldDB" id="A0A162MQV4"/>
<name>A0A162MQV4_9HYPO</name>
<evidence type="ECO:0000256" key="15">
    <source>
        <dbReference type="ARBA" id="ARBA00023014"/>
    </source>
</evidence>
<evidence type="ECO:0000256" key="8">
    <source>
        <dbReference type="ARBA" id="ARBA00022643"/>
    </source>
</evidence>
<evidence type="ECO:0000256" key="3">
    <source>
        <dbReference type="ARBA" id="ARBA00004774"/>
    </source>
</evidence>
<dbReference type="PANTHER" id="PTHR19384">
    <property type="entry name" value="NITRIC OXIDE SYNTHASE-RELATED"/>
    <property type="match status" value="1"/>
</dbReference>
<sequence>MQLKHEDATGSPPLLVSQQPVPDLKTLSSTAPLASIAGPTYATAQLLVQQVAYQLSDKVFSYSPATFDLDVAARRWAAQQQTNAHGFVTSVVPLQTRTGAGAFALGYLFSEDFDPAKRHIPQTLVAPTASLRHLRASLDQLALLYGVASPFVAHVAALDYAAQDGLVSDYTPALQTADELGLALVASTSAAEAQHLALFATLAAGILPTLHVYDGLRTARATLKVTDTLSAAHVGEAFARLSSAAVAAAAAGSSIKRLDNAGKLLALLQAFNNELGTAYQPFEYHGHDEAESVIVAFGSVEAQLASRTVARLAAQGQKIGAVNVRLYRPFVEEAFLSVLPPTVRRLAVLGQVANETAVAEASVQSALFADVLAAVSFSSKWTQVPVVVDAKYAAADVPTAAFLASVLQKLSGKPDGPADAFLLGATTASDPVQQHYTFWDVDDAVAVAAPTAVASVLAQQPGANVSTYDVYDNLVLGGAVRTDIRTSQQAAGAHAAAPVAADAAADVVVVGEEKLLKEVDVLAGAKAGASLLVRLPTFKAADIEKRIPAGVRKALVEKNVQLFVLDTAASPALEKDATVSLEQAFFKVAHPGASAEDLVRVAAAASADAGADAEAAALESANALSEFLVPVEVPAAWAEAEVPADAAPATSVVAQPALATSLKPTSFAPFDKDEVEHAAETGDWQTAAKGLVFKEAYGTKTALRPDLTVKTATVTVTENRRLTPLDYDRNIFHIEFDLGAGGDASGITYQIGEALGVHAENDPAEVEAFIALYGLRADDLVQVPSRENPAVRETRTVYQALVQNLDILGKPPKRFYEALAPFATDAAERAELARLGSKEGAEAFKARSEVDTVTYVDVLQEFASARPPVDELARIVSPLKRREYSIASAQAVTPTAVALMVVVVDWVDPRGRTRYGHASRYLSRLPVGARVTVSVKPSVMKLPARAETPLIMAGLGTGLAPFRAFVQYRAMQKARGEQIGAILLFLGSRHQREEYLYGEEWEAYVDAGVVTLLGAAFSRDQPQKIYIQDRMRESMEQVVQAYIRDEGAFYLCGPTWPVPDLTDVLMEAIATEAKATGRKVDPRKEIDRLKENGRYVLEVY</sequence>
<dbReference type="Gene3D" id="3.40.50.920">
    <property type="match status" value="1"/>
</dbReference>
<evidence type="ECO:0000256" key="16">
    <source>
        <dbReference type="ARBA" id="ARBA00052219"/>
    </source>
</evidence>
<keyword evidence="20" id="KW-1185">Reference proteome</keyword>
<evidence type="ECO:0000256" key="11">
    <source>
        <dbReference type="ARBA" id="ARBA00022857"/>
    </source>
</evidence>
<evidence type="ECO:0000256" key="1">
    <source>
        <dbReference type="ARBA" id="ARBA00001917"/>
    </source>
</evidence>
<dbReference type="InterPro" id="IPR009014">
    <property type="entry name" value="Transketo_C/PFOR_II"/>
</dbReference>
<evidence type="ECO:0000313" key="19">
    <source>
        <dbReference type="EMBL" id="OAA65430.1"/>
    </source>
</evidence>
<protein>
    <recommendedName>
        <fullName evidence="4">assimilatory sulfite reductase (NADPH)</fullName>
        <ecNumber evidence="4">1.8.1.2</ecNumber>
    </recommendedName>
</protein>
<dbReference type="FunFam" id="1.20.990.10:FF:000010">
    <property type="entry name" value="Sulfite reductase [NADPH] flavoprotein component"/>
    <property type="match status" value="1"/>
</dbReference>
<dbReference type="InterPro" id="IPR023173">
    <property type="entry name" value="NADPH_Cyt_P450_Rdtase_alpha"/>
</dbReference>
<dbReference type="Gene3D" id="3.40.920.10">
    <property type="entry name" value="Pyruvate-ferredoxin oxidoreductase, PFOR, domain III"/>
    <property type="match status" value="1"/>
</dbReference>
<keyword evidence="9" id="KW-0479">Metal-binding</keyword>
<evidence type="ECO:0000256" key="17">
    <source>
        <dbReference type="ARBA" id="ARBA00059320"/>
    </source>
</evidence>
<proteinExistence type="predicted"/>
<keyword evidence="6" id="KW-0004">4Fe-4S</keyword>
<dbReference type="GO" id="GO:0010181">
    <property type="term" value="F:FMN binding"/>
    <property type="evidence" value="ECO:0007669"/>
    <property type="project" value="TreeGrafter"/>
</dbReference>
<dbReference type="Gene3D" id="3.40.50.970">
    <property type="match status" value="1"/>
</dbReference>
<dbReference type="InterPro" id="IPR017938">
    <property type="entry name" value="Riboflavin_synthase-like_b-brl"/>
</dbReference>
<dbReference type="Proteomes" id="UP000076874">
    <property type="component" value="Unassembled WGS sequence"/>
</dbReference>
<dbReference type="InterPro" id="IPR017927">
    <property type="entry name" value="FAD-bd_FR_type"/>
</dbReference>
<dbReference type="GO" id="GO:0005829">
    <property type="term" value="C:cytosol"/>
    <property type="evidence" value="ECO:0007669"/>
    <property type="project" value="TreeGrafter"/>
</dbReference>
<dbReference type="GO" id="GO:0051539">
    <property type="term" value="F:4 iron, 4 sulfur cluster binding"/>
    <property type="evidence" value="ECO:0007669"/>
    <property type="project" value="UniProtKB-KW"/>
</dbReference>
<organism evidence="19 20">
    <name type="scientific">Niveomyces insectorum RCEF 264</name>
    <dbReference type="NCBI Taxonomy" id="1081102"/>
    <lineage>
        <taxon>Eukaryota</taxon>
        <taxon>Fungi</taxon>
        <taxon>Dikarya</taxon>
        <taxon>Ascomycota</taxon>
        <taxon>Pezizomycotina</taxon>
        <taxon>Sordariomycetes</taxon>
        <taxon>Hypocreomycetidae</taxon>
        <taxon>Hypocreales</taxon>
        <taxon>Cordycipitaceae</taxon>
        <taxon>Niveomyces</taxon>
    </lineage>
</organism>